<protein>
    <submittedName>
        <fullName evidence="2">Histidinol phosphatase</fullName>
    </submittedName>
</protein>
<proteinExistence type="predicted"/>
<organism evidence="2 3">
    <name type="scientific">Asticcacaulis excentricus</name>
    <dbReference type="NCBI Taxonomy" id="78587"/>
    <lineage>
        <taxon>Bacteria</taxon>
        <taxon>Pseudomonadati</taxon>
        <taxon>Pseudomonadota</taxon>
        <taxon>Alphaproteobacteria</taxon>
        <taxon>Caulobacterales</taxon>
        <taxon>Caulobacteraceae</taxon>
        <taxon>Asticcacaulis</taxon>
    </lineage>
</organism>
<feature type="signal peptide" evidence="1">
    <location>
        <begin position="1"/>
        <end position="20"/>
    </location>
</feature>
<evidence type="ECO:0000313" key="3">
    <source>
        <dbReference type="Proteomes" id="UP000278756"/>
    </source>
</evidence>
<dbReference type="InterPro" id="IPR016195">
    <property type="entry name" value="Pol/histidinol_Pase-like"/>
</dbReference>
<name>A0A3G9G946_9CAUL</name>
<gene>
    <name evidence="2" type="ORF">EM6_2256</name>
</gene>
<dbReference type="SUPFAM" id="SSF89550">
    <property type="entry name" value="PHP domain-like"/>
    <property type="match status" value="1"/>
</dbReference>
<dbReference type="AlphaFoldDB" id="A0A3G9G946"/>
<reference evidence="3" key="1">
    <citation type="journal article" date="2017" name="Biotechnol. Biofuels">
        <title>Evaluation of environmental bacterial communities as a factor affecting the growth of duckweed Lemna minor.</title>
        <authorList>
            <person name="Ishizawa H."/>
            <person name="Kuroda M."/>
            <person name="Morikawa M."/>
            <person name="Ike M."/>
        </authorList>
    </citation>
    <scope>NUCLEOTIDE SEQUENCE [LARGE SCALE GENOMIC DNA]</scope>
    <source>
        <strain evidence="3">M6</strain>
    </source>
</reference>
<accession>A0A3G9G946</accession>
<dbReference type="RefSeq" id="WP_126423133.1">
    <property type="nucleotide sequence ID" value="NZ_AP018828.1"/>
</dbReference>
<dbReference type="Gene3D" id="3.20.20.140">
    <property type="entry name" value="Metal-dependent hydrolases"/>
    <property type="match status" value="1"/>
</dbReference>
<keyword evidence="1" id="KW-0732">Signal</keyword>
<feature type="chain" id="PRO_5018102227" evidence="1">
    <location>
        <begin position="21"/>
        <end position="456"/>
    </location>
</feature>
<dbReference type="OrthoDB" id="9804333at2"/>
<reference evidence="3" key="2">
    <citation type="journal article" date="2017" name="Plant Physiol. Biochem.">
        <title>Differential oxidative and antioxidative response of duckweed Lemna minor toward plant growth promoting/inhibiting bacteria.</title>
        <authorList>
            <person name="Ishizawa H."/>
            <person name="Kuroda M."/>
            <person name="Morikawa M."/>
            <person name="Ike M."/>
        </authorList>
    </citation>
    <scope>NUCLEOTIDE SEQUENCE [LARGE SCALE GENOMIC DNA]</scope>
    <source>
        <strain evidence="3">M6</strain>
    </source>
</reference>
<sequence length="456" mass="50125">MRLSCLAFTALVALTGHVHAEEARTWLAGDHHVHSRFSGKRTEDGTYVLGKDGIYTLPDNARHARQYGLSWVVLIDHGGEGLSKLRYEQAYPEFLRARQAVPDLIQFFGMELDTPGGDHSSLIMAIDPREAETLRHLESTYAAHETKDPARDDPTRMIAALSEMQGLNPQPLVIANHPSRGAKSPDGYGRHTPQSLRNWIDTAPDVAVGMEGAPGHQGASLKSGATPDTLRKRGYYEQSPTYGGFDAMTARLGGVWDALLGEGRHFVVTATSDSHRNVADGGEDFWPGQYAKTWVKARKDPADILDGLRKGRVFVATGDLVSELDMDVAGAHLGDTATVKKGETVQVSVRLRDPAGPNAHGDRPELKRVDLIMGEVMRQVAERNPTTRVAKTFTPADWTRDGEIITFNWSFTATTDAYLRLRGTATDEAEPLPDPLGEDPWPDLWVYGSPVYIQVR</sequence>
<dbReference type="EMBL" id="AP018828">
    <property type="protein sequence ID" value="BBF81654.1"/>
    <property type="molecule type" value="Genomic_DNA"/>
</dbReference>
<dbReference type="Proteomes" id="UP000278756">
    <property type="component" value="Chromosome 2"/>
</dbReference>
<evidence type="ECO:0000256" key="1">
    <source>
        <dbReference type="SAM" id="SignalP"/>
    </source>
</evidence>
<evidence type="ECO:0000313" key="2">
    <source>
        <dbReference type="EMBL" id="BBF81654.1"/>
    </source>
</evidence>